<dbReference type="Pfam" id="PF00226">
    <property type="entry name" value="DnaJ"/>
    <property type="match status" value="1"/>
</dbReference>
<dbReference type="Pfam" id="PF07743">
    <property type="entry name" value="HSCB_C"/>
    <property type="match status" value="1"/>
</dbReference>
<dbReference type="SMART" id="SM00271">
    <property type="entry name" value="DnaJ"/>
    <property type="match status" value="1"/>
</dbReference>
<dbReference type="EMBL" id="NAJP01000014">
    <property type="protein sequence ID" value="TKA44780.1"/>
    <property type="molecule type" value="Genomic_DNA"/>
</dbReference>
<comment type="similarity">
    <text evidence="1">Belongs to the HscB family.</text>
</comment>
<feature type="domain" description="J" evidence="4">
    <location>
        <begin position="277"/>
        <end position="354"/>
    </location>
</feature>
<reference evidence="5 6" key="1">
    <citation type="submission" date="2017-03" db="EMBL/GenBank/DDBJ databases">
        <title>Genomes of endolithic fungi from Antarctica.</title>
        <authorList>
            <person name="Coleine C."/>
            <person name="Masonjones S."/>
            <person name="Stajich J.E."/>
        </authorList>
    </citation>
    <scope>NUCLEOTIDE SEQUENCE [LARGE SCALE GENOMIC DNA]</scope>
    <source>
        <strain evidence="5 6">CCFEE 5311</strain>
    </source>
</reference>
<dbReference type="GO" id="GO:0006139">
    <property type="term" value="P:nucleobase-containing compound metabolic process"/>
    <property type="evidence" value="ECO:0007669"/>
    <property type="project" value="UniProtKB-ARBA"/>
</dbReference>
<feature type="compositionally biased region" description="Pro residues" evidence="3">
    <location>
        <begin position="252"/>
        <end position="277"/>
    </location>
</feature>
<proteinExistence type="inferred from homology"/>
<dbReference type="CDD" id="cd06257">
    <property type="entry name" value="DnaJ"/>
    <property type="match status" value="1"/>
</dbReference>
<dbReference type="InterPro" id="IPR002125">
    <property type="entry name" value="CMP_dCMP_dom"/>
</dbReference>
<dbReference type="InterPro" id="IPR016193">
    <property type="entry name" value="Cytidine_deaminase-like"/>
</dbReference>
<feature type="region of interest" description="Disordered" evidence="3">
    <location>
        <begin position="230"/>
        <end position="300"/>
    </location>
</feature>
<dbReference type="STRING" id="329885.A0A4U0V7I5"/>
<dbReference type="GO" id="GO:0005739">
    <property type="term" value="C:mitochondrion"/>
    <property type="evidence" value="ECO:0007669"/>
    <property type="project" value="TreeGrafter"/>
</dbReference>
<dbReference type="InterPro" id="IPR004640">
    <property type="entry name" value="HscB"/>
</dbReference>
<dbReference type="InterPro" id="IPR036869">
    <property type="entry name" value="J_dom_sf"/>
</dbReference>
<dbReference type="GO" id="GO:0001671">
    <property type="term" value="F:ATPase activator activity"/>
    <property type="evidence" value="ECO:0007669"/>
    <property type="project" value="InterPro"/>
</dbReference>
<dbReference type="GO" id="GO:0044571">
    <property type="term" value="P:[2Fe-2S] cluster assembly"/>
    <property type="evidence" value="ECO:0007669"/>
    <property type="project" value="InterPro"/>
</dbReference>
<dbReference type="CDD" id="cd01283">
    <property type="entry name" value="cytidine_deaminase"/>
    <property type="match status" value="1"/>
</dbReference>
<sequence>MADPSLYTKLTSTAKNFVLALSPKEPGSNQSDDERFLSHIAPNYTHSWGHKFFVGTSPGMQGSVDGPEFLSRMNRLAGKMQTWNIEITETCVDVEKKSAVLKADFYMAIAGHEPVLNEIVWWLKMDGSGEKVVDSCEYIDPVASSPYSHFRVGCSILLANGTIVQGANVENAAYPVTTCAERVAMATAVGAKKGDIRASAQSAARALKGEDALVHNRAVPYICAACRRAAAPPPSQSPTATQRRPLTTNPTPRQPPTPAPTAAPTATPPQPAVPPPTHYELFPQTFPNGPSPASPFTPDPKLLRKEFLQLQAKAHPDLQPATQKRQAEALSSLINEAYRTLQDPLKRAQYLLLQQGWDVEDESSKLSGGELLMEVMEAREAVEEAESEEEVGVLRRENEGRIAGSVGMLEGAFGKAEWEVAAREAVRLRYWMNIEESIRGWEKGKGGGAVHH</sequence>
<accession>A0A4U0V7I5</accession>
<evidence type="ECO:0000313" key="5">
    <source>
        <dbReference type="EMBL" id="TKA44780.1"/>
    </source>
</evidence>
<organism evidence="5 6">
    <name type="scientific">Friedmanniomyces endolithicus</name>
    <dbReference type="NCBI Taxonomy" id="329885"/>
    <lineage>
        <taxon>Eukaryota</taxon>
        <taxon>Fungi</taxon>
        <taxon>Dikarya</taxon>
        <taxon>Ascomycota</taxon>
        <taxon>Pezizomycotina</taxon>
        <taxon>Dothideomycetes</taxon>
        <taxon>Dothideomycetidae</taxon>
        <taxon>Mycosphaerellales</taxon>
        <taxon>Teratosphaeriaceae</taxon>
        <taxon>Friedmanniomyces</taxon>
    </lineage>
</organism>
<dbReference type="Pfam" id="PF00383">
    <property type="entry name" value="dCMP_cyt_deam_1"/>
    <property type="match status" value="1"/>
</dbReference>
<dbReference type="InterPro" id="IPR009073">
    <property type="entry name" value="HscB_oligo_C"/>
</dbReference>
<gene>
    <name evidence="5" type="ORF">B0A54_04731</name>
</gene>
<protein>
    <recommendedName>
        <fullName evidence="4">J domain-containing protein</fullName>
    </recommendedName>
</protein>
<dbReference type="OrthoDB" id="414540at2759"/>
<feature type="compositionally biased region" description="Pro residues" evidence="3">
    <location>
        <begin position="289"/>
        <end position="298"/>
    </location>
</feature>
<dbReference type="PROSITE" id="PS50076">
    <property type="entry name" value="DNAJ_2"/>
    <property type="match status" value="1"/>
</dbReference>
<dbReference type="Gene3D" id="1.10.287.110">
    <property type="entry name" value="DnaJ domain"/>
    <property type="match status" value="1"/>
</dbReference>
<dbReference type="AlphaFoldDB" id="A0A4U0V7I5"/>
<dbReference type="Proteomes" id="UP000310066">
    <property type="component" value="Unassembled WGS sequence"/>
</dbReference>
<dbReference type="PANTHER" id="PTHR14021">
    <property type="entry name" value="IRON-SULFUR CLUSTER CO-CHAPERONE PROTEIN HSCB"/>
    <property type="match status" value="1"/>
</dbReference>
<dbReference type="GO" id="GO:0051087">
    <property type="term" value="F:protein-folding chaperone binding"/>
    <property type="evidence" value="ECO:0007669"/>
    <property type="project" value="InterPro"/>
</dbReference>
<dbReference type="GO" id="GO:0003824">
    <property type="term" value="F:catalytic activity"/>
    <property type="evidence" value="ECO:0007669"/>
    <property type="project" value="InterPro"/>
</dbReference>
<dbReference type="NCBIfam" id="TIGR00714">
    <property type="entry name" value="hscB"/>
    <property type="match status" value="1"/>
</dbReference>
<evidence type="ECO:0000259" key="4">
    <source>
        <dbReference type="PROSITE" id="PS50076"/>
    </source>
</evidence>
<dbReference type="SUPFAM" id="SSF53927">
    <property type="entry name" value="Cytidine deaminase-like"/>
    <property type="match status" value="1"/>
</dbReference>
<keyword evidence="2" id="KW-0143">Chaperone</keyword>
<dbReference type="Gene3D" id="1.20.1280.20">
    <property type="entry name" value="HscB, C-terminal domain"/>
    <property type="match status" value="1"/>
</dbReference>
<evidence type="ECO:0000313" key="6">
    <source>
        <dbReference type="Proteomes" id="UP000310066"/>
    </source>
</evidence>
<comment type="caution">
    <text evidence="5">The sequence shown here is derived from an EMBL/GenBank/DDBJ whole genome shotgun (WGS) entry which is preliminary data.</text>
</comment>
<dbReference type="SUPFAM" id="SSF46565">
    <property type="entry name" value="Chaperone J-domain"/>
    <property type="match status" value="1"/>
</dbReference>
<evidence type="ECO:0000256" key="1">
    <source>
        <dbReference type="ARBA" id="ARBA00010476"/>
    </source>
</evidence>
<dbReference type="SUPFAM" id="SSF47144">
    <property type="entry name" value="HSC20 (HSCB), C-terminal oligomerisation domain"/>
    <property type="match status" value="1"/>
</dbReference>
<dbReference type="Gene3D" id="3.40.140.10">
    <property type="entry name" value="Cytidine Deaminase, domain 2"/>
    <property type="match status" value="1"/>
</dbReference>
<dbReference type="InterPro" id="IPR001623">
    <property type="entry name" value="DnaJ_domain"/>
</dbReference>
<evidence type="ECO:0000256" key="3">
    <source>
        <dbReference type="SAM" id="MobiDB-lite"/>
    </source>
</evidence>
<feature type="compositionally biased region" description="Low complexity" evidence="3">
    <location>
        <begin position="237"/>
        <end position="251"/>
    </location>
</feature>
<dbReference type="PANTHER" id="PTHR14021:SF15">
    <property type="entry name" value="IRON-SULFUR CLUSTER CO-CHAPERONE PROTEIN HSCB"/>
    <property type="match status" value="1"/>
</dbReference>
<evidence type="ECO:0000256" key="2">
    <source>
        <dbReference type="ARBA" id="ARBA00023186"/>
    </source>
</evidence>
<name>A0A4U0V7I5_9PEZI</name>
<dbReference type="GO" id="GO:0051259">
    <property type="term" value="P:protein complex oligomerization"/>
    <property type="evidence" value="ECO:0007669"/>
    <property type="project" value="InterPro"/>
</dbReference>
<dbReference type="InterPro" id="IPR036386">
    <property type="entry name" value="HscB_C_sf"/>
</dbReference>